<evidence type="ECO:0000256" key="2">
    <source>
        <dbReference type="ARBA" id="ARBA00022741"/>
    </source>
</evidence>
<dbReference type="PANTHER" id="PTHR11070:SF2">
    <property type="entry name" value="ATP-DEPENDENT DNA HELICASE SRS2"/>
    <property type="match status" value="1"/>
</dbReference>
<feature type="domain" description="UvrD-like helicase ATP-binding" evidence="13">
    <location>
        <begin position="12"/>
        <end position="301"/>
    </location>
</feature>
<evidence type="ECO:0000256" key="3">
    <source>
        <dbReference type="ARBA" id="ARBA00022801"/>
    </source>
</evidence>
<keyword evidence="5 12" id="KW-0067">ATP-binding</keyword>
<dbReference type="Pfam" id="PF00580">
    <property type="entry name" value="UvrD-helicase"/>
    <property type="match status" value="1"/>
</dbReference>
<dbReference type="EC" id="5.6.2.4" evidence="9"/>
<feature type="binding site" evidence="12">
    <location>
        <begin position="33"/>
        <end position="40"/>
    </location>
    <ligand>
        <name>ATP</name>
        <dbReference type="ChEBI" id="CHEBI:30616"/>
    </ligand>
</feature>
<dbReference type="SUPFAM" id="SSF52540">
    <property type="entry name" value="P-loop containing nucleoside triphosphate hydrolases"/>
    <property type="match status" value="1"/>
</dbReference>
<dbReference type="GO" id="GO:0003677">
    <property type="term" value="F:DNA binding"/>
    <property type="evidence" value="ECO:0007669"/>
    <property type="project" value="UniProtKB-KW"/>
</dbReference>
<dbReference type="GO" id="GO:0005524">
    <property type="term" value="F:ATP binding"/>
    <property type="evidence" value="ECO:0007669"/>
    <property type="project" value="UniProtKB-UniRule"/>
</dbReference>
<feature type="domain" description="UvrD-like helicase C-terminal" evidence="14">
    <location>
        <begin position="302"/>
        <end position="583"/>
    </location>
</feature>
<dbReference type="InterPro" id="IPR000212">
    <property type="entry name" value="DNA_helicase_UvrD/REP"/>
</dbReference>
<accession>A0A2X2EE87</accession>
<comment type="catalytic activity">
    <reaction evidence="8">
        <text>Couples ATP hydrolysis with the unwinding of duplex DNA by translocating in the 3'-5' direction.</text>
        <dbReference type="EC" id="5.6.2.4"/>
    </reaction>
</comment>
<dbReference type="Proteomes" id="UP000250443">
    <property type="component" value="Unassembled WGS sequence"/>
</dbReference>
<dbReference type="GO" id="GO:0016887">
    <property type="term" value="F:ATP hydrolysis activity"/>
    <property type="evidence" value="ECO:0007669"/>
    <property type="project" value="RHEA"/>
</dbReference>
<dbReference type="RefSeq" id="WP_159435114.1">
    <property type="nucleotide sequence ID" value="NZ_DALZQD010000020.1"/>
</dbReference>
<keyword evidence="2 12" id="KW-0547">Nucleotide-binding</keyword>
<evidence type="ECO:0000256" key="11">
    <source>
        <dbReference type="ARBA" id="ARBA00048988"/>
    </source>
</evidence>
<keyword evidence="3 12" id="KW-0378">Hydrolase</keyword>
<dbReference type="InterPro" id="IPR014017">
    <property type="entry name" value="DNA_helicase_UvrD-like_C"/>
</dbReference>
<protein>
    <recommendedName>
        <fullName evidence="9">DNA 3'-5' helicase</fullName>
        <ecNumber evidence="9">5.6.2.4</ecNumber>
    </recommendedName>
    <alternativeName>
        <fullName evidence="10">DNA 3'-5' helicase II</fullName>
    </alternativeName>
</protein>
<comment type="catalytic activity">
    <reaction evidence="11">
        <text>ATP + H2O = ADP + phosphate + H(+)</text>
        <dbReference type="Rhea" id="RHEA:13065"/>
        <dbReference type="ChEBI" id="CHEBI:15377"/>
        <dbReference type="ChEBI" id="CHEBI:15378"/>
        <dbReference type="ChEBI" id="CHEBI:30616"/>
        <dbReference type="ChEBI" id="CHEBI:43474"/>
        <dbReference type="ChEBI" id="CHEBI:456216"/>
        <dbReference type="EC" id="5.6.2.4"/>
    </reaction>
</comment>
<dbReference type="AlphaFoldDB" id="A0A2X2EE87"/>
<evidence type="ECO:0000313" key="16">
    <source>
        <dbReference type="Proteomes" id="UP000250443"/>
    </source>
</evidence>
<evidence type="ECO:0000256" key="4">
    <source>
        <dbReference type="ARBA" id="ARBA00022806"/>
    </source>
</evidence>
<sequence>MSALTDQYPWLEGFSEEQVLAATHDAEHAIVSAAPGSGKTKMVIGYCGVLLKRGNRPDSILGLTFSVDAAKEVNNRLSALDVRGTDKLQFRTIHSFANEVLTVAQEEKMLPERELITEESTASMLARKALADAEGGNPWDVDTLKVDTLRQALTKAKAGLVRFEEITDHTVLLGFAEEDEEVAKGILAHERIRREENLRTFDDLIYDLARLFEDSPEARAWAGNEFAHIIVDEYQDVDDAQQVILLTLLGSRGKLFVVGDEDQCIYDWRGANLEYMTRGLEIKLGEQSVTRYQLSKTFRYGHEIAVAANSLIRNNTDRPRKLCISNVSTPRSTIALRMASTKGGDRYWPQAVLKDLKDWKDEGRQMREAVVLVRTYEVAAPLEMQLIRERIPYIIEGRGILSMPEVKAINAYAIMSDAEMFEACGPEGKQEMLASMLGSPGMFLPRKFISRMSDSLANASLQDVPGALRLVGNTDGLRPFQVTSLRKRADLLEKLARPDNSMADVATLIWNELDWRGDVQRRISDPLKRNDRLNVINLMIREVSRYDSVESMLDTFSERMEQVEMPELMKDPLLIKSIHKAKGMEWPLVIIPGLVEGQFPHMLPDRPVNMEAERRLAYVGITRGKERVLLVAPNDLELANRWKIPVNPAESRNAQETEGITSRFLNELEPEAIRAARTWLYGEGENPIVESLFEYAEKAGRPLPGAHVTPLGKLTTQPLATEAPSIELEDFEFDFNF</sequence>
<dbReference type="InterPro" id="IPR013986">
    <property type="entry name" value="DExx_box_DNA_helicase_dom_sf"/>
</dbReference>
<dbReference type="GO" id="GO:0043138">
    <property type="term" value="F:3'-5' DNA helicase activity"/>
    <property type="evidence" value="ECO:0007669"/>
    <property type="project" value="UniProtKB-EC"/>
</dbReference>
<evidence type="ECO:0000256" key="12">
    <source>
        <dbReference type="PROSITE-ProRule" id="PRU00560"/>
    </source>
</evidence>
<evidence type="ECO:0000259" key="14">
    <source>
        <dbReference type="PROSITE" id="PS51217"/>
    </source>
</evidence>
<name>A0A2X2EE87_PSELU</name>
<dbReference type="PANTHER" id="PTHR11070">
    <property type="entry name" value="UVRD / RECB / PCRA DNA HELICASE FAMILY MEMBER"/>
    <property type="match status" value="1"/>
</dbReference>
<evidence type="ECO:0000256" key="1">
    <source>
        <dbReference type="ARBA" id="ARBA00009922"/>
    </source>
</evidence>
<evidence type="ECO:0000313" key="15">
    <source>
        <dbReference type="EMBL" id="SPZ04990.1"/>
    </source>
</evidence>
<dbReference type="InterPro" id="IPR027417">
    <property type="entry name" value="P-loop_NTPase"/>
</dbReference>
<evidence type="ECO:0000256" key="5">
    <source>
        <dbReference type="ARBA" id="ARBA00022840"/>
    </source>
</evidence>
<dbReference type="Gene3D" id="1.10.486.10">
    <property type="entry name" value="PCRA, domain 4"/>
    <property type="match status" value="1"/>
</dbReference>
<dbReference type="Gene3D" id="3.40.50.300">
    <property type="entry name" value="P-loop containing nucleotide triphosphate hydrolases"/>
    <property type="match status" value="2"/>
</dbReference>
<evidence type="ECO:0000256" key="9">
    <source>
        <dbReference type="ARBA" id="ARBA00034808"/>
    </source>
</evidence>
<keyword evidence="6" id="KW-0238">DNA-binding</keyword>
<evidence type="ECO:0000256" key="7">
    <source>
        <dbReference type="ARBA" id="ARBA00023235"/>
    </source>
</evidence>
<dbReference type="PROSITE" id="PS51217">
    <property type="entry name" value="UVRD_HELICASE_CTER"/>
    <property type="match status" value="1"/>
</dbReference>
<dbReference type="Gene3D" id="1.10.10.160">
    <property type="match status" value="1"/>
</dbReference>
<dbReference type="GeneID" id="300269643"/>
<comment type="similarity">
    <text evidence="1">Belongs to the helicase family. UvrD subfamily.</text>
</comment>
<dbReference type="InterPro" id="IPR014016">
    <property type="entry name" value="UvrD-like_ATP-bd"/>
</dbReference>
<evidence type="ECO:0000256" key="8">
    <source>
        <dbReference type="ARBA" id="ARBA00034617"/>
    </source>
</evidence>
<evidence type="ECO:0000256" key="10">
    <source>
        <dbReference type="ARBA" id="ARBA00034923"/>
    </source>
</evidence>
<dbReference type="EMBL" id="UAUF01000010">
    <property type="protein sequence ID" value="SPZ04990.1"/>
    <property type="molecule type" value="Genomic_DNA"/>
</dbReference>
<proteinExistence type="inferred from homology"/>
<evidence type="ECO:0000259" key="13">
    <source>
        <dbReference type="PROSITE" id="PS51198"/>
    </source>
</evidence>
<keyword evidence="7" id="KW-0413">Isomerase</keyword>
<evidence type="ECO:0000256" key="6">
    <source>
        <dbReference type="ARBA" id="ARBA00023125"/>
    </source>
</evidence>
<dbReference type="CDD" id="cd17932">
    <property type="entry name" value="DEXQc_UvrD"/>
    <property type="match status" value="1"/>
</dbReference>
<organism evidence="15 16">
    <name type="scientific">Pseudomonas luteola</name>
    <dbReference type="NCBI Taxonomy" id="47886"/>
    <lineage>
        <taxon>Bacteria</taxon>
        <taxon>Pseudomonadati</taxon>
        <taxon>Pseudomonadota</taxon>
        <taxon>Gammaproteobacteria</taxon>
        <taxon>Pseudomonadales</taxon>
        <taxon>Pseudomonadaceae</taxon>
        <taxon>Pseudomonas</taxon>
    </lineage>
</organism>
<dbReference type="GO" id="GO:0000725">
    <property type="term" value="P:recombinational repair"/>
    <property type="evidence" value="ECO:0007669"/>
    <property type="project" value="TreeGrafter"/>
</dbReference>
<dbReference type="PROSITE" id="PS51198">
    <property type="entry name" value="UVRD_HELICASE_ATP_BIND"/>
    <property type="match status" value="1"/>
</dbReference>
<gene>
    <name evidence="15" type="primary">pcrA_2</name>
    <name evidence="15" type="ORF">NCTC11842_01511</name>
</gene>
<keyword evidence="4 12" id="KW-0347">Helicase</keyword>
<reference evidence="15 16" key="1">
    <citation type="submission" date="2018-06" db="EMBL/GenBank/DDBJ databases">
        <authorList>
            <consortium name="Pathogen Informatics"/>
            <person name="Doyle S."/>
        </authorList>
    </citation>
    <scope>NUCLEOTIDE SEQUENCE [LARGE SCALE GENOMIC DNA]</scope>
    <source>
        <strain evidence="15 16">NCTC11842</strain>
    </source>
</reference>
<dbReference type="Pfam" id="PF13361">
    <property type="entry name" value="UvrD_C"/>
    <property type="match status" value="2"/>
</dbReference>